<organism evidence="1 2">
    <name type="scientific">Caerostris extrusa</name>
    <name type="common">Bark spider</name>
    <name type="synonym">Caerostris bankana</name>
    <dbReference type="NCBI Taxonomy" id="172846"/>
    <lineage>
        <taxon>Eukaryota</taxon>
        <taxon>Metazoa</taxon>
        <taxon>Ecdysozoa</taxon>
        <taxon>Arthropoda</taxon>
        <taxon>Chelicerata</taxon>
        <taxon>Arachnida</taxon>
        <taxon>Araneae</taxon>
        <taxon>Araneomorphae</taxon>
        <taxon>Entelegynae</taxon>
        <taxon>Araneoidea</taxon>
        <taxon>Araneidae</taxon>
        <taxon>Caerostris</taxon>
    </lineage>
</organism>
<gene>
    <name evidence="1" type="ORF">CEXT_317161</name>
</gene>
<name>A0AAV4TCR6_CAEEX</name>
<protein>
    <submittedName>
        <fullName evidence="1">Uncharacterized protein</fullName>
    </submittedName>
</protein>
<evidence type="ECO:0000313" key="2">
    <source>
        <dbReference type="Proteomes" id="UP001054945"/>
    </source>
</evidence>
<dbReference type="AlphaFoldDB" id="A0AAV4TCR6"/>
<keyword evidence="2" id="KW-1185">Reference proteome</keyword>
<reference evidence="1 2" key="1">
    <citation type="submission" date="2021-06" db="EMBL/GenBank/DDBJ databases">
        <title>Caerostris extrusa draft genome.</title>
        <authorList>
            <person name="Kono N."/>
            <person name="Arakawa K."/>
        </authorList>
    </citation>
    <scope>NUCLEOTIDE SEQUENCE [LARGE SCALE GENOMIC DNA]</scope>
</reference>
<dbReference type="Proteomes" id="UP001054945">
    <property type="component" value="Unassembled WGS sequence"/>
</dbReference>
<accession>A0AAV4TCR6</accession>
<evidence type="ECO:0000313" key="1">
    <source>
        <dbReference type="EMBL" id="GIY42677.1"/>
    </source>
</evidence>
<sequence>MVVLMIIPPFPIPGTTHPGIQKFLIENKQRPRCFDKSFKFQSIQITKTSLLPPSIPPTPMEFFYTLSPVIHIKLPLGRKATFFRSRKKEPAHKAQSKISHSRPTVLICILLWCPVPHPMVLICIS</sequence>
<dbReference type="EMBL" id="BPLR01010882">
    <property type="protein sequence ID" value="GIY42677.1"/>
    <property type="molecule type" value="Genomic_DNA"/>
</dbReference>
<comment type="caution">
    <text evidence="1">The sequence shown here is derived from an EMBL/GenBank/DDBJ whole genome shotgun (WGS) entry which is preliminary data.</text>
</comment>
<proteinExistence type="predicted"/>